<protein>
    <recommendedName>
        <fullName evidence="3">Cupin 2 conserved barrel domain-containing protein</fullName>
    </recommendedName>
</protein>
<reference evidence="1 2" key="1">
    <citation type="journal article" date="2016" name="Nat. Commun.">
        <title>Thousands of microbial genomes shed light on interconnected biogeochemical processes in an aquifer system.</title>
        <authorList>
            <person name="Anantharaman K."/>
            <person name="Brown C.T."/>
            <person name="Hug L.A."/>
            <person name="Sharon I."/>
            <person name="Castelle C.J."/>
            <person name="Probst A.J."/>
            <person name="Thomas B.C."/>
            <person name="Singh A."/>
            <person name="Wilkins M.J."/>
            <person name="Karaoz U."/>
            <person name="Brodie E.L."/>
            <person name="Williams K.H."/>
            <person name="Hubbard S.S."/>
            <person name="Banfield J.F."/>
        </authorList>
    </citation>
    <scope>NUCLEOTIDE SEQUENCE [LARGE SCALE GENOMIC DNA]</scope>
</reference>
<dbReference type="InterPro" id="IPR014710">
    <property type="entry name" value="RmlC-like_jellyroll"/>
</dbReference>
<evidence type="ECO:0000313" key="1">
    <source>
        <dbReference type="EMBL" id="OGM32906.1"/>
    </source>
</evidence>
<dbReference type="Proteomes" id="UP000177169">
    <property type="component" value="Unassembled WGS sequence"/>
</dbReference>
<name>A0A1F7YZW8_9BACT</name>
<accession>A0A1F7YZW8</accession>
<sequence length="117" mass="13029">MKPAKISAKDAIKIDLGSKQIYKYGLPTKLFDIAKMVVKGRHPEDPGKVILEKDCSFAMYVIKGSGKYLVDGEEIQVVEGDLVYVPNGSTFACEGDFEYITVDIPAYYPEQSEEVEK</sequence>
<comment type="caution">
    <text evidence="1">The sequence shown here is derived from an EMBL/GenBank/DDBJ whole genome shotgun (WGS) entry which is preliminary data.</text>
</comment>
<dbReference type="STRING" id="1802505.A3D01_05010"/>
<dbReference type="EMBL" id="MGGR01000027">
    <property type="protein sequence ID" value="OGM32906.1"/>
    <property type="molecule type" value="Genomic_DNA"/>
</dbReference>
<gene>
    <name evidence="1" type="ORF">A3D01_05010</name>
</gene>
<dbReference type="InterPro" id="IPR011051">
    <property type="entry name" value="RmlC_Cupin_sf"/>
</dbReference>
<evidence type="ECO:0000313" key="2">
    <source>
        <dbReference type="Proteomes" id="UP000177169"/>
    </source>
</evidence>
<organism evidence="1 2">
    <name type="scientific">Candidatus Woesebacteria bacterium RIFCSPHIGHO2_02_FULL_39_13</name>
    <dbReference type="NCBI Taxonomy" id="1802505"/>
    <lineage>
        <taxon>Bacteria</taxon>
        <taxon>Candidatus Woeseibacteriota</taxon>
    </lineage>
</organism>
<dbReference type="AlphaFoldDB" id="A0A1F7YZW8"/>
<evidence type="ECO:0008006" key="3">
    <source>
        <dbReference type="Google" id="ProtNLM"/>
    </source>
</evidence>
<dbReference type="Gene3D" id="2.60.120.10">
    <property type="entry name" value="Jelly Rolls"/>
    <property type="match status" value="1"/>
</dbReference>
<proteinExistence type="predicted"/>
<dbReference type="SUPFAM" id="SSF51182">
    <property type="entry name" value="RmlC-like cupins"/>
    <property type="match status" value="1"/>
</dbReference>